<proteinExistence type="predicted"/>
<comment type="caution">
    <text evidence="1">The sequence shown here is derived from an EMBL/GenBank/DDBJ whole genome shotgun (WGS) entry which is preliminary data.</text>
</comment>
<organism evidence="1">
    <name type="scientific">marine sediment metagenome</name>
    <dbReference type="NCBI Taxonomy" id="412755"/>
    <lineage>
        <taxon>unclassified sequences</taxon>
        <taxon>metagenomes</taxon>
        <taxon>ecological metagenomes</taxon>
    </lineage>
</organism>
<evidence type="ECO:0000313" key="1">
    <source>
        <dbReference type="EMBL" id="GAF68669.1"/>
    </source>
</evidence>
<dbReference type="AlphaFoldDB" id="X0RIJ9"/>
<gene>
    <name evidence="1" type="ORF">S01H1_17030</name>
</gene>
<sequence length="164" mass="17918">MSMATYPRTQSEISALTESMIAGYTEHPGDFPGADVAALQTARDQYHAASKALTDAQSAAKLAVEVKAEKLELLQAITRQELKKAQVDTIDEPEKLAFIGWGPKADPQSVQAPSAPGNLRITAQGIIGEEKKGLLGLQWTKSAFKRARFVRYYSVQRRQIESNG</sequence>
<dbReference type="EMBL" id="BARS01008995">
    <property type="protein sequence ID" value="GAF68669.1"/>
    <property type="molecule type" value="Genomic_DNA"/>
</dbReference>
<protein>
    <submittedName>
        <fullName evidence="1">Uncharacterized protein</fullName>
    </submittedName>
</protein>
<reference evidence="1" key="1">
    <citation type="journal article" date="2014" name="Front. Microbiol.">
        <title>High frequency of phylogenetically diverse reductive dehalogenase-homologous genes in deep subseafloor sedimentary metagenomes.</title>
        <authorList>
            <person name="Kawai M."/>
            <person name="Futagami T."/>
            <person name="Toyoda A."/>
            <person name="Takaki Y."/>
            <person name="Nishi S."/>
            <person name="Hori S."/>
            <person name="Arai W."/>
            <person name="Tsubouchi T."/>
            <person name="Morono Y."/>
            <person name="Uchiyama I."/>
            <person name="Ito T."/>
            <person name="Fujiyama A."/>
            <person name="Inagaki F."/>
            <person name="Takami H."/>
        </authorList>
    </citation>
    <scope>NUCLEOTIDE SEQUENCE</scope>
    <source>
        <strain evidence="1">Expedition CK06-06</strain>
    </source>
</reference>
<name>X0RIJ9_9ZZZZ</name>
<accession>X0RIJ9</accession>
<feature type="non-terminal residue" evidence="1">
    <location>
        <position position="164"/>
    </location>
</feature>